<gene>
    <name evidence="1" type="ORF">TM448A00285_0011</name>
    <name evidence="2" type="ORF">TM448B00616_0005</name>
</gene>
<evidence type="ECO:0000313" key="1">
    <source>
        <dbReference type="EMBL" id="QJA45833.1"/>
    </source>
</evidence>
<evidence type="ECO:0000313" key="2">
    <source>
        <dbReference type="EMBL" id="QJH96043.1"/>
    </source>
</evidence>
<reference evidence="1" key="1">
    <citation type="submission" date="2020-03" db="EMBL/GenBank/DDBJ databases">
        <title>The deep terrestrial virosphere.</title>
        <authorList>
            <person name="Holmfeldt K."/>
            <person name="Nilsson E."/>
            <person name="Simone D."/>
            <person name="Lopez-Fernandez M."/>
            <person name="Wu X."/>
            <person name="de Brujin I."/>
            <person name="Lundin D."/>
            <person name="Andersson A."/>
            <person name="Bertilsson S."/>
            <person name="Dopson M."/>
        </authorList>
    </citation>
    <scope>NUCLEOTIDE SEQUENCE</scope>
    <source>
        <strain evidence="1">TM448A00285</strain>
        <strain evidence="2">TM448B00616</strain>
    </source>
</reference>
<sequence length="142" mass="16027">MAGRLLIYIQPIGCLSGQWRSGAEMEAVVNDQLNKLRQWKCRNGHILGMVERVKVENSLGEIGHVSRLLLLRRAIDLSQMYPEEVDIIGALEGTMLHIRCDVTGCGEVRTWEIGQDAIERLMEMLSTNAYGETNKRMIEGVK</sequence>
<protein>
    <submittedName>
        <fullName evidence="1">Uncharacterized protein</fullName>
    </submittedName>
</protein>
<dbReference type="EMBL" id="MT143998">
    <property type="protein sequence ID" value="QJA45833.1"/>
    <property type="molecule type" value="Genomic_DNA"/>
</dbReference>
<proteinExistence type="predicted"/>
<name>A0A6H1ZD45_9ZZZZ</name>
<accession>A0A6H1ZD45</accession>
<organism evidence="1">
    <name type="scientific">viral metagenome</name>
    <dbReference type="NCBI Taxonomy" id="1070528"/>
    <lineage>
        <taxon>unclassified sequences</taxon>
        <taxon>metagenomes</taxon>
        <taxon>organismal metagenomes</taxon>
    </lineage>
</organism>
<dbReference type="AlphaFoldDB" id="A0A6H1ZD45"/>
<dbReference type="EMBL" id="MT144638">
    <property type="protein sequence ID" value="QJH96043.1"/>
    <property type="molecule type" value="Genomic_DNA"/>
</dbReference>